<gene>
    <name evidence="1" type="ORF">GCM10010470_41210</name>
</gene>
<comment type="caution">
    <text evidence="1">The sequence shown here is derived from an EMBL/GenBank/DDBJ whole genome shotgun (WGS) entry which is preliminary data.</text>
</comment>
<dbReference type="EMBL" id="BAAAUX010000016">
    <property type="protein sequence ID" value="GAA2801922.1"/>
    <property type="molecule type" value="Genomic_DNA"/>
</dbReference>
<dbReference type="Proteomes" id="UP001500979">
    <property type="component" value="Unassembled WGS sequence"/>
</dbReference>
<evidence type="ECO:0000313" key="2">
    <source>
        <dbReference type="Proteomes" id="UP001500979"/>
    </source>
</evidence>
<proteinExistence type="predicted"/>
<protein>
    <submittedName>
        <fullName evidence="1">Uncharacterized protein</fullName>
    </submittedName>
</protein>
<sequence length="78" mass="7977">MAAGADFVRSWGGVSGRTPLLAALITLNRIATNITAAMMIRSMSTNRISTGGSGFPALRRANTVVVIAAAPAKPHRGG</sequence>
<organism evidence="1 2">
    <name type="scientific">Saccharopolyspora taberi</name>
    <dbReference type="NCBI Taxonomy" id="60895"/>
    <lineage>
        <taxon>Bacteria</taxon>
        <taxon>Bacillati</taxon>
        <taxon>Actinomycetota</taxon>
        <taxon>Actinomycetes</taxon>
        <taxon>Pseudonocardiales</taxon>
        <taxon>Pseudonocardiaceae</taxon>
        <taxon>Saccharopolyspora</taxon>
    </lineage>
</organism>
<evidence type="ECO:0000313" key="1">
    <source>
        <dbReference type="EMBL" id="GAA2801922.1"/>
    </source>
</evidence>
<reference evidence="1 2" key="1">
    <citation type="journal article" date="2019" name="Int. J. Syst. Evol. Microbiol.">
        <title>The Global Catalogue of Microorganisms (GCM) 10K type strain sequencing project: providing services to taxonomists for standard genome sequencing and annotation.</title>
        <authorList>
            <consortium name="The Broad Institute Genomics Platform"/>
            <consortium name="The Broad Institute Genome Sequencing Center for Infectious Disease"/>
            <person name="Wu L."/>
            <person name="Ma J."/>
        </authorList>
    </citation>
    <scope>NUCLEOTIDE SEQUENCE [LARGE SCALE GENOMIC DNA]</scope>
    <source>
        <strain evidence="1 2">JCM 9383</strain>
    </source>
</reference>
<name>A0ABN3VG32_9PSEU</name>
<accession>A0ABN3VG32</accession>
<keyword evidence="2" id="KW-1185">Reference proteome</keyword>